<evidence type="ECO:0000313" key="3">
    <source>
        <dbReference type="Proteomes" id="UP000050164"/>
    </source>
</evidence>
<feature type="compositionally biased region" description="Basic residues" evidence="1">
    <location>
        <begin position="205"/>
        <end position="221"/>
    </location>
</feature>
<dbReference type="Proteomes" id="UP000050164">
    <property type="component" value="Unassembled WGS sequence"/>
</dbReference>
<proteinExistence type="predicted"/>
<feature type="compositionally biased region" description="Basic residues" evidence="1">
    <location>
        <begin position="63"/>
        <end position="81"/>
    </location>
</feature>
<feature type="compositionally biased region" description="Basic residues" evidence="1">
    <location>
        <begin position="108"/>
        <end position="120"/>
    </location>
</feature>
<gene>
    <name evidence="2" type="ORF">ERS027659_02317</name>
</gene>
<accession>A0A654ZZR4</accession>
<dbReference type="EMBL" id="CNFT01000534">
    <property type="protein sequence ID" value="CKR86906.1"/>
    <property type="molecule type" value="Genomic_DNA"/>
</dbReference>
<sequence length="234" mass="26172">MVVVYWPGGYRVSVTDAGEPARRAGVDSPTPDPASAGGLLAGSGLLGAGAAEPQSRRPSGRCPAHRRIRQRPGARSPHRLGRSVAPPSRRWYRQDPRAAAHAADLPRLRTRWRHQLRRIRQGQPPRYLATSRSRSDRNSARAVSDPRRCMDHRKQTRTGASTDEPPRRARLDLRGDQLPTQPAQHLAGSHHRRQARPGVGQGAHQRIRRRSGLHRHHRWFGRRPPVVTGRANAE</sequence>
<dbReference type="AlphaFoldDB" id="A0A654ZZR4"/>
<organism evidence="2 3">
    <name type="scientific">Mycobacterium tuberculosis</name>
    <dbReference type="NCBI Taxonomy" id="1773"/>
    <lineage>
        <taxon>Bacteria</taxon>
        <taxon>Bacillati</taxon>
        <taxon>Actinomycetota</taxon>
        <taxon>Actinomycetes</taxon>
        <taxon>Mycobacteriales</taxon>
        <taxon>Mycobacteriaceae</taxon>
        <taxon>Mycobacterium</taxon>
        <taxon>Mycobacterium tuberculosis complex</taxon>
    </lineage>
</organism>
<evidence type="ECO:0000256" key="1">
    <source>
        <dbReference type="SAM" id="MobiDB-lite"/>
    </source>
</evidence>
<protein>
    <submittedName>
        <fullName evidence="2">Uncharacterized protein</fullName>
    </submittedName>
</protein>
<name>A0A654ZZR4_MYCTX</name>
<feature type="compositionally biased region" description="Basic and acidic residues" evidence="1">
    <location>
        <begin position="164"/>
        <end position="175"/>
    </location>
</feature>
<feature type="region of interest" description="Disordered" evidence="1">
    <location>
        <begin position="19"/>
        <end position="234"/>
    </location>
</feature>
<feature type="compositionally biased region" description="Basic and acidic residues" evidence="1">
    <location>
        <begin position="133"/>
        <end position="153"/>
    </location>
</feature>
<evidence type="ECO:0000313" key="2">
    <source>
        <dbReference type="EMBL" id="CKR86906.1"/>
    </source>
</evidence>
<reference evidence="2 3" key="1">
    <citation type="submission" date="2015-03" db="EMBL/GenBank/DDBJ databases">
        <authorList>
            <consortium name="Pathogen Informatics"/>
        </authorList>
    </citation>
    <scope>NUCLEOTIDE SEQUENCE [LARGE SCALE GENOMIC DNA]</scope>
    <source>
        <strain evidence="2 3">Bir 185</strain>
    </source>
</reference>